<reference evidence="2 3" key="1">
    <citation type="journal article" date="2014" name="BMC Genomics">
        <title>Comparison of environmental and isolate Sulfobacillus genomes reveals diverse carbon, sulfur, nitrogen, and hydrogen metabolisms.</title>
        <authorList>
            <person name="Justice N.B."/>
            <person name="Norman A."/>
            <person name="Brown C.T."/>
            <person name="Singh A."/>
            <person name="Thomas B.C."/>
            <person name="Banfield J.F."/>
        </authorList>
    </citation>
    <scope>NUCLEOTIDE SEQUENCE [LARGE SCALE GENOMIC DNA]</scope>
    <source>
        <strain evidence="2">AMDSBA1</strain>
    </source>
</reference>
<gene>
    <name evidence="2" type="ORF">C7B43_10410</name>
</gene>
<dbReference type="PANTHER" id="PTHR39966">
    <property type="entry name" value="BLL2471 PROTEIN-RELATED"/>
    <property type="match status" value="1"/>
</dbReference>
<name>A0A2T2X0Y0_9FIRM</name>
<accession>A0A2T2X0Y0</accession>
<evidence type="ECO:0000313" key="3">
    <source>
        <dbReference type="Proteomes" id="UP000242699"/>
    </source>
</evidence>
<dbReference type="AlphaFoldDB" id="A0A2T2X0Y0"/>
<organism evidence="2 3">
    <name type="scientific">Sulfobacillus benefaciens</name>
    <dbReference type="NCBI Taxonomy" id="453960"/>
    <lineage>
        <taxon>Bacteria</taxon>
        <taxon>Bacillati</taxon>
        <taxon>Bacillota</taxon>
        <taxon>Clostridia</taxon>
        <taxon>Eubacteriales</taxon>
        <taxon>Clostridiales Family XVII. Incertae Sedis</taxon>
        <taxon>Sulfobacillus</taxon>
    </lineage>
</organism>
<protein>
    <submittedName>
        <fullName evidence="2">Hemerythrin</fullName>
    </submittedName>
</protein>
<dbReference type="InterPro" id="IPR012312">
    <property type="entry name" value="Hemerythrin-like"/>
</dbReference>
<dbReference type="Gene3D" id="1.20.120.520">
    <property type="entry name" value="nmb1532 protein domain like"/>
    <property type="match status" value="1"/>
</dbReference>
<dbReference type="EMBL" id="PXYT01000021">
    <property type="protein sequence ID" value="PSR28128.1"/>
    <property type="molecule type" value="Genomic_DNA"/>
</dbReference>
<sequence length="155" mass="17915">MILMDQLIVEHQDYVEKLQTLAEVIQGLRVNGRGNYFMETLEGLLPVFTTDLDRHAGREEDFLFPRIVERVNDSLVPVMLTEHEAIRQASRDFEKGYRLWRQGDDAAFEGWVNAAAALRGSFVTHMQKENLILFPLARRILTPDEQARLTTWNDG</sequence>
<feature type="domain" description="Hemerythrin-like" evidence="1">
    <location>
        <begin position="5"/>
        <end position="137"/>
    </location>
</feature>
<evidence type="ECO:0000259" key="1">
    <source>
        <dbReference type="Pfam" id="PF01814"/>
    </source>
</evidence>
<proteinExistence type="predicted"/>
<comment type="caution">
    <text evidence="2">The sequence shown here is derived from an EMBL/GenBank/DDBJ whole genome shotgun (WGS) entry which is preliminary data.</text>
</comment>
<dbReference type="Proteomes" id="UP000242699">
    <property type="component" value="Unassembled WGS sequence"/>
</dbReference>
<evidence type="ECO:0000313" key="2">
    <source>
        <dbReference type="EMBL" id="PSR28128.1"/>
    </source>
</evidence>
<dbReference type="GO" id="GO:0005886">
    <property type="term" value="C:plasma membrane"/>
    <property type="evidence" value="ECO:0007669"/>
    <property type="project" value="TreeGrafter"/>
</dbReference>
<dbReference type="PANTHER" id="PTHR39966:SF1">
    <property type="entry name" value="HEMERYTHRIN-LIKE DOMAIN-CONTAINING PROTEIN"/>
    <property type="match status" value="1"/>
</dbReference>
<dbReference type="Pfam" id="PF01814">
    <property type="entry name" value="Hemerythrin"/>
    <property type="match status" value="1"/>
</dbReference>